<comment type="similarity">
    <text evidence="1">Belongs to the G-protein coupled receptor 2 family. LN-TM7 subfamily.</text>
</comment>
<dbReference type="InterPro" id="IPR032471">
    <property type="entry name" value="AGRL2-4_GAIN_subdom_A"/>
</dbReference>
<dbReference type="SMART" id="SM00008">
    <property type="entry name" value="HormR"/>
    <property type="match status" value="1"/>
</dbReference>
<dbReference type="Pfam" id="PF00053">
    <property type="entry name" value="EGF_laminin"/>
    <property type="match status" value="1"/>
</dbReference>
<protein>
    <submittedName>
        <fullName evidence="7">Cadherin EGF LAG seven-pass G-type receptor 1</fullName>
    </submittedName>
</protein>
<accession>A0ABQ9WKF9</accession>
<dbReference type="Gene3D" id="2.10.25.10">
    <property type="entry name" value="Laminin"/>
    <property type="match status" value="1"/>
</dbReference>
<keyword evidence="3" id="KW-1133">Transmembrane helix</keyword>
<comment type="caution">
    <text evidence="4">Lacks conserved residue(s) required for the propagation of feature annotation.</text>
</comment>
<organism evidence="7 8">
    <name type="scientific">Saguinus oedipus</name>
    <name type="common">Cotton-top tamarin</name>
    <name type="synonym">Oedipomidas oedipus</name>
    <dbReference type="NCBI Taxonomy" id="9490"/>
    <lineage>
        <taxon>Eukaryota</taxon>
        <taxon>Metazoa</taxon>
        <taxon>Chordata</taxon>
        <taxon>Craniata</taxon>
        <taxon>Vertebrata</taxon>
        <taxon>Euteleostomi</taxon>
        <taxon>Mammalia</taxon>
        <taxon>Eutheria</taxon>
        <taxon>Euarchontoglires</taxon>
        <taxon>Primates</taxon>
        <taxon>Haplorrhini</taxon>
        <taxon>Platyrrhini</taxon>
        <taxon>Cebidae</taxon>
        <taxon>Callitrichinae</taxon>
        <taxon>Saguinus</taxon>
    </lineage>
</organism>
<keyword evidence="3" id="KW-0472">Membrane</keyword>
<keyword evidence="7" id="KW-0675">Receptor</keyword>
<reference evidence="7 8" key="1">
    <citation type="submission" date="2023-05" db="EMBL/GenBank/DDBJ databases">
        <title>B98-5 Cell Line De Novo Hybrid Assembly: An Optical Mapping Approach.</title>
        <authorList>
            <person name="Kananen K."/>
            <person name="Auerbach J.A."/>
            <person name="Kautto E."/>
            <person name="Blachly J.S."/>
        </authorList>
    </citation>
    <scope>NUCLEOTIDE SEQUENCE [LARGE SCALE GENOMIC DNA]</scope>
    <source>
        <strain evidence="7">B95-8</strain>
        <tissue evidence="7">Cell line</tissue>
    </source>
</reference>
<keyword evidence="4" id="KW-0424">Laminin EGF-like domain</keyword>
<dbReference type="PANTHER" id="PTHR24026:SF36">
    <property type="entry name" value="CADHERIN EGF LAG SEVEN-PASS G-TYPE RECEPTOR 1"/>
    <property type="match status" value="1"/>
</dbReference>
<evidence type="ECO:0000259" key="6">
    <source>
        <dbReference type="PROSITE" id="PS50227"/>
    </source>
</evidence>
<dbReference type="Gene3D" id="4.10.1240.10">
    <property type="entry name" value="GPCR, family 2, extracellular hormone receptor domain"/>
    <property type="match status" value="1"/>
</dbReference>
<evidence type="ECO:0000313" key="7">
    <source>
        <dbReference type="EMBL" id="KAK2121821.1"/>
    </source>
</evidence>
<feature type="domain" description="G-protein coupled receptors family 2 profile 1" evidence="6">
    <location>
        <begin position="19"/>
        <end position="149"/>
    </location>
</feature>
<dbReference type="InterPro" id="IPR002049">
    <property type="entry name" value="LE_dom"/>
</dbReference>
<keyword evidence="8" id="KW-1185">Reference proteome</keyword>
<dbReference type="PROSITE" id="PS01248">
    <property type="entry name" value="EGF_LAM_1"/>
    <property type="match status" value="1"/>
</dbReference>
<comment type="caution">
    <text evidence="7">The sequence shown here is derived from an EMBL/GenBank/DDBJ whole genome shotgun (WGS) entry which is preliminary data.</text>
</comment>
<feature type="domain" description="Laminin EGF-like" evidence="5">
    <location>
        <begin position="1"/>
        <end position="34"/>
    </location>
</feature>
<dbReference type="Proteomes" id="UP001266305">
    <property type="component" value="Unassembled WGS sequence"/>
</dbReference>
<gene>
    <name evidence="7" type="primary">CELSR1_8</name>
    <name evidence="7" type="ORF">P7K49_003207</name>
</gene>
<keyword evidence="2" id="KW-0812">Transmembrane</keyword>
<dbReference type="CDD" id="cd00055">
    <property type="entry name" value="EGF_Lam"/>
    <property type="match status" value="1"/>
</dbReference>
<dbReference type="InterPro" id="IPR036445">
    <property type="entry name" value="GPCR_2_extracell_dom_sf"/>
</dbReference>
<dbReference type="PROSITE" id="PS50027">
    <property type="entry name" value="EGF_LAM_2"/>
    <property type="match status" value="1"/>
</dbReference>
<dbReference type="EMBL" id="JASSZA010000001">
    <property type="protein sequence ID" value="KAK2121821.1"/>
    <property type="molecule type" value="Genomic_DNA"/>
</dbReference>
<evidence type="ECO:0000313" key="8">
    <source>
        <dbReference type="Proteomes" id="UP001266305"/>
    </source>
</evidence>
<dbReference type="PROSITE" id="PS50227">
    <property type="entry name" value="G_PROTEIN_RECEP_F2_3"/>
    <property type="match status" value="1"/>
</dbReference>
<dbReference type="PROSITE" id="PS00022">
    <property type="entry name" value="EGF_1"/>
    <property type="match status" value="1"/>
</dbReference>
<dbReference type="InterPro" id="IPR000742">
    <property type="entry name" value="EGF"/>
</dbReference>
<proteinExistence type="inferred from homology"/>
<dbReference type="Pfam" id="PF16489">
    <property type="entry name" value="GAIN"/>
    <property type="match status" value="1"/>
</dbReference>
<feature type="disulfide bond" evidence="4">
    <location>
        <begin position="8"/>
        <end position="17"/>
    </location>
</feature>
<evidence type="ECO:0000259" key="5">
    <source>
        <dbReference type="PROSITE" id="PS50027"/>
    </source>
</evidence>
<evidence type="ECO:0000256" key="3">
    <source>
        <dbReference type="ARBA" id="ARBA00022989"/>
    </source>
</evidence>
<dbReference type="Pfam" id="PF02793">
    <property type="entry name" value="HRM"/>
    <property type="match status" value="1"/>
</dbReference>
<evidence type="ECO:0000256" key="4">
    <source>
        <dbReference type="PROSITE-ProRule" id="PRU00460"/>
    </source>
</evidence>
<dbReference type="PANTHER" id="PTHR24026">
    <property type="entry name" value="FAT ATYPICAL CADHERIN-RELATED"/>
    <property type="match status" value="1"/>
</dbReference>
<sequence length="291" mass="31610">MTTGQCACKPGVIGRQCNRCDNPFAEVTTLGCEGPSCPLTPRRLQRRDRLPGWRALTYNGCPKAFEAGIWWPQTKFGQPAAVPCPKGSVGTTVPLGRHGVLTATPCSGSESIRIGNGNTPARINRNAVRHCSVEKGWLPPELFNCTTVYFVDLRTMVFAQLATASLFQNEKLSRNETQVDSAGALRLVRALRNATRHTATLSGTDVRTAYQLLGRVLQHESRQQGFHLAATQDADFHEVGGWPQARLGDTQGCRRAGRLRDTQGCRRAGRLGDTQGCRRAGVMGPGVDPSL</sequence>
<dbReference type="InterPro" id="IPR001879">
    <property type="entry name" value="GPCR_2_extracellular_dom"/>
</dbReference>
<evidence type="ECO:0000256" key="1">
    <source>
        <dbReference type="ARBA" id="ARBA00010933"/>
    </source>
</evidence>
<name>A0ABQ9WKF9_SAGOE</name>
<evidence type="ECO:0000256" key="2">
    <source>
        <dbReference type="ARBA" id="ARBA00022692"/>
    </source>
</evidence>
<keyword evidence="4" id="KW-1015">Disulfide bond</keyword>